<dbReference type="GeneID" id="94197801"/>
<evidence type="ECO:0000313" key="13">
    <source>
        <dbReference type="Proteomes" id="UP001497744"/>
    </source>
</evidence>
<evidence type="ECO:0000256" key="2">
    <source>
        <dbReference type="ARBA" id="ARBA00022527"/>
    </source>
</evidence>
<dbReference type="RefSeq" id="XP_067718389.1">
    <property type="nucleotide sequence ID" value="XM_067862288.1"/>
</dbReference>
<feature type="domain" description="Protein kinase" evidence="11">
    <location>
        <begin position="128"/>
        <end position="540"/>
    </location>
</feature>
<evidence type="ECO:0000313" key="12">
    <source>
        <dbReference type="EMBL" id="GIX66320.1"/>
    </source>
</evidence>
<feature type="transmembrane region" description="Helical" evidence="10">
    <location>
        <begin position="86"/>
        <end position="109"/>
    </location>
</feature>
<keyword evidence="10" id="KW-0472">Membrane</keyword>
<evidence type="ECO:0000259" key="11">
    <source>
        <dbReference type="PROSITE" id="PS50011"/>
    </source>
</evidence>
<keyword evidence="6" id="KW-0067">ATP-binding</keyword>
<feature type="region of interest" description="Disordered" evidence="9">
    <location>
        <begin position="1"/>
        <end position="29"/>
    </location>
</feature>
<keyword evidence="10" id="KW-0812">Transmembrane</keyword>
<dbReference type="InterPro" id="IPR050660">
    <property type="entry name" value="NEK_Ser/Thr_kinase"/>
</dbReference>
<accession>A0AAV4M387</accession>
<keyword evidence="2" id="KW-0723">Serine/threonine-protein kinase</keyword>
<comment type="caution">
    <text evidence="12">The sequence shown here is derived from an EMBL/GenBank/DDBJ whole genome shotgun (WGS) entry which is preliminary data.</text>
</comment>
<dbReference type="GO" id="GO:0005524">
    <property type="term" value="F:ATP binding"/>
    <property type="evidence" value="ECO:0007669"/>
    <property type="project" value="UniProtKB-KW"/>
</dbReference>
<protein>
    <recommendedName>
        <fullName evidence="1">non-specific serine/threonine protein kinase</fullName>
        <ecNumber evidence="1">2.7.11.1</ecNumber>
    </recommendedName>
</protein>
<reference evidence="12 13" key="1">
    <citation type="submission" date="2021-06" db="EMBL/GenBank/DDBJ databases">
        <title>Genome sequence of Babesia caballi.</title>
        <authorList>
            <person name="Yamagishi J."/>
            <person name="Kidaka T."/>
            <person name="Ochi A."/>
        </authorList>
    </citation>
    <scope>NUCLEOTIDE SEQUENCE [LARGE SCALE GENOMIC DNA]</scope>
    <source>
        <strain evidence="12">USDA-D6B2</strain>
    </source>
</reference>
<dbReference type="GO" id="GO:0004674">
    <property type="term" value="F:protein serine/threonine kinase activity"/>
    <property type="evidence" value="ECO:0007669"/>
    <property type="project" value="UniProtKB-KW"/>
</dbReference>
<proteinExistence type="predicted"/>
<dbReference type="PROSITE" id="PS50011">
    <property type="entry name" value="PROTEIN_KINASE_DOM"/>
    <property type="match status" value="1"/>
</dbReference>
<dbReference type="InterPro" id="IPR008271">
    <property type="entry name" value="Ser/Thr_kinase_AS"/>
</dbReference>
<dbReference type="PANTHER" id="PTHR43671:SF98">
    <property type="entry name" value="SERINE_THREONINE-PROTEIN KINASE NEK11"/>
    <property type="match status" value="1"/>
</dbReference>
<keyword evidence="3" id="KW-0808">Transferase</keyword>
<dbReference type="GO" id="GO:0005634">
    <property type="term" value="C:nucleus"/>
    <property type="evidence" value="ECO:0007669"/>
    <property type="project" value="TreeGrafter"/>
</dbReference>
<evidence type="ECO:0000256" key="9">
    <source>
        <dbReference type="SAM" id="MobiDB-lite"/>
    </source>
</evidence>
<dbReference type="InterPro" id="IPR000719">
    <property type="entry name" value="Prot_kinase_dom"/>
</dbReference>
<evidence type="ECO:0000256" key="7">
    <source>
        <dbReference type="ARBA" id="ARBA00047899"/>
    </source>
</evidence>
<dbReference type="Proteomes" id="UP001497744">
    <property type="component" value="Unassembled WGS sequence"/>
</dbReference>
<keyword evidence="4" id="KW-0547">Nucleotide-binding</keyword>
<dbReference type="Pfam" id="PF00069">
    <property type="entry name" value="Pkinase"/>
    <property type="match status" value="2"/>
</dbReference>
<name>A0AAV4M387_BABCB</name>
<sequence>MSDSGDGGSADFSEETPKSKASQDHSDRGIQMPEAGAEVKHGAYSMSVCPCRDGSVKVDENADSITIGRWALYDLTKMVLHLNIQISIAAVAGIMAYLTLTLCGLYRFIEILDEFFRGCKCRICKGEFKIVRRIDGGAYGQIHLAHFVGPRGDYNFEVVLKSIPIGDVSCISGTQQECRKLLSLNHKYVMKYYDDFLHREWGWNPVARARLYCVLVTEYCERGSLADLIEDEYSTFTEEYIVGLFRKIAMALHYVHEQSMIHRDIKSPNIMLKSDDVVRLGDFGVSDTFAAKKSKRKMRNLNLLEMAAMAERNKKRGRFTIRVEEFDEDFMFSDNLEAVDSGTDDADDGNLSSAEDFFAIPDIHVARPANVRVNRRVKAHKRLPHGPREASCCIVDGEAFGANHEASPVQSPLNGKAVKRRSRVHYKRRKSTQMFCEETNLDSEHIGTYCYMAPEILQNCAYGRASDIWALGCVLLELCSGVFMWELDYNLGERPESATILVLQLPPMISRAMRSLITKMLSADPERRPSAAQILNSRVMKKKPRRQRRANGS</sequence>
<organism evidence="12 13">
    <name type="scientific">Babesia caballi</name>
    <dbReference type="NCBI Taxonomy" id="5871"/>
    <lineage>
        <taxon>Eukaryota</taxon>
        <taxon>Sar</taxon>
        <taxon>Alveolata</taxon>
        <taxon>Apicomplexa</taxon>
        <taxon>Aconoidasida</taxon>
        <taxon>Piroplasmida</taxon>
        <taxon>Babesiidae</taxon>
        <taxon>Babesia</taxon>
    </lineage>
</organism>
<dbReference type="SUPFAM" id="SSF56112">
    <property type="entry name" value="Protein kinase-like (PK-like)"/>
    <property type="match status" value="1"/>
</dbReference>
<evidence type="ECO:0000256" key="8">
    <source>
        <dbReference type="ARBA" id="ARBA00048679"/>
    </source>
</evidence>
<dbReference type="EMBL" id="BPLF01000006">
    <property type="protein sequence ID" value="GIX66320.1"/>
    <property type="molecule type" value="Genomic_DNA"/>
</dbReference>
<gene>
    <name evidence="12" type="ORF">BcabD6B2_57560</name>
</gene>
<evidence type="ECO:0000256" key="4">
    <source>
        <dbReference type="ARBA" id="ARBA00022741"/>
    </source>
</evidence>
<dbReference type="Gene3D" id="1.10.510.10">
    <property type="entry name" value="Transferase(Phosphotransferase) domain 1"/>
    <property type="match status" value="2"/>
</dbReference>
<keyword evidence="10" id="KW-1133">Transmembrane helix</keyword>
<evidence type="ECO:0000256" key="5">
    <source>
        <dbReference type="ARBA" id="ARBA00022777"/>
    </source>
</evidence>
<dbReference type="AlphaFoldDB" id="A0AAV4M387"/>
<dbReference type="EC" id="2.7.11.1" evidence="1"/>
<dbReference type="SMART" id="SM00220">
    <property type="entry name" value="S_TKc"/>
    <property type="match status" value="1"/>
</dbReference>
<evidence type="ECO:0000256" key="6">
    <source>
        <dbReference type="ARBA" id="ARBA00022840"/>
    </source>
</evidence>
<keyword evidence="5 12" id="KW-0418">Kinase</keyword>
<dbReference type="PROSITE" id="PS00108">
    <property type="entry name" value="PROTEIN_KINASE_ST"/>
    <property type="match status" value="1"/>
</dbReference>
<evidence type="ECO:0000256" key="1">
    <source>
        <dbReference type="ARBA" id="ARBA00012513"/>
    </source>
</evidence>
<dbReference type="PANTHER" id="PTHR43671">
    <property type="entry name" value="SERINE/THREONINE-PROTEIN KINASE NEK"/>
    <property type="match status" value="1"/>
</dbReference>
<evidence type="ECO:0000256" key="10">
    <source>
        <dbReference type="SAM" id="Phobius"/>
    </source>
</evidence>
<comment type="catalytic activity">
    <reaction evidence="7">
        <text>L-threonyl-[protein] + ATP = O-phospho-L-threonyl-[protein] + ADP + H(+)</text>
        <dbReference type="Rhea" id="RHEA:46608"/>
        <dbReference type="Rhea" id="RHEA-COMP:11060"/>
        <dbReference type="Rhea" id="RHEA-COMP:11605"/>
        <dbReference type="ChEBI" id="CHEBI:15378"/>
        <dbReference type="ChEBI" id="CHEBI:30013"/>
        <dbReference type="ChEBI" id="CHEBI:30616"/>
        <dbReference type="ChEBI" id="CHEBI:61977"/>
        <dbReference type="ChEBI" id="CHEBI:456216"/>
        <dbReference type="EC" id="2.7.11.1"/>
    </reaction>
</comment>
<keyword evidence="13" id="KW-1185">Reference proteome</keyword>
<evidence type="ECO:0000256" key="3">
    <source>
        <dbReference type="ARBA" id="ARBA00022679"/>
    </source>
</evidence>
<comment type="catalytic activity">
    <reaction evidence="8">
        <text>L-seryl-[protein] + ATP = O-phospho-L-seryl-[protein] + ADP + H(+)</text>
        <dbReference type="Rhea" id="RHEA:17989"/>
        <dbReference type="Rhea" id="RHEA-COMP:9863"/>
        <dbReference type="Rhea" id="RHEA-COMP:11604"/>
        <dbReference type="ChEBI" id="CHEBI:15378"/>
        <dbReference type="ChEBI" id="CHEBI:29999"/>
        <dbReference type="ChEBI" id="CHEBI:30616"/>
        <dbReference type="ChEBI" id="CHEBI:83421"/>
        <dbReference type="ChEBI" id="CHEBI:456216"/>
        <dbReference type="EC" id="2.7.11.1"/>
    </reaction>
</comment>
<feature type="compositionally biased region" description="Basic and acidic residues" evidence="9">
    <location>
        <begin position="15"/>
        <end position="28"/>
    </location>
</feature>
<dbReference type="InterPro" id="IPR011009">
    <property type="entry name" value="Kinase-like_dom_sf"/>
</dbReference>